<evidence type="ECO:0000313" key="4">
    <source>
        <dbReference type="Proteomes" id="UP000027946"/>
    </source>
</evidence>
<dbReference type="NCBIfam" id="TIGR01826">
    <property type="entry name" value="CofD_related"/>
    <property type="match status" value="1"/>
</dbReference>
<dbReference type="GO" id="GO:0008360">
    <property type="term" value="P:regulation of cell shape"/>
    <property type="evidence" value="ECO:0007669"/>
    <property type="project" value="UniProtKB-UniRule"/>
</dbReference>
<comment type="function">
    <text evidence="2">Required for morphogenesis under gluconeogenic growth conditions.</text>
</comment>
<dbReference type="InterPro" id="IPR038136">
    <property type="entry name" value="CofD-like_dom_sf"/>
</dbReference>
<dbReference type="PANTHER" id="PTHR30135:SF3">
    <property type="entry name" value="GLUCONEOGENESIS FACTOR-RELATED"/>
    <property type="match status" value="1"/>
</dbReference>
<evidence type="ECO:0000313" key="3">
    <source>
        <dbReference type="EMBL" id="KDR94878.1"/>
    </source>
</evidence>
<dbReference type="EMBL" id="JJMM01000013">
    <property type="protein sequence ID" value="KDR94878.1"/>
    <property type="molecule type" value="Genomic_DNA"/>
</dbReference>
<comment type="similarity">
    <text evidence="2">Belongs to the gluconeogenesis factor family.</text>
</comment>
<dbReference type="eggNOG" id="COG0391">
    <property type="taxonomic scope" value="Bacteria"/>
</dbReference>
<name>A0A069RDP2_PEPLI</name>
<dbReference type="GO" id="GO:0005737">
    <property type="term" value="C:cytoplasm"/>
    <property type="evidence" value="ECO:0007669"/>
    <property type="project" value="UniProtKB-SubCell"/>
</dbReference>
<dbReference type="PANTHER" id="PTHR30135">
    <property type="entry name" value="UNCHARACTERIZED PROTEIN YVCK-RELATED"/>
    <property type="match status" value="1"/>
</dbReference>
<accession>A0A069RDP2</accession>
<dbReference type="Gene3D" id="3.40.50.10680">
    <property type="entry name" value="CofD-like domains"/>
    <property type="match status" value="1"/>
</dbReference>
<dbReference type="STRING" id="1121324.CLIT_13c02000"/>
<keyword evidence="1 2" id="KW-0963">Cytoplasm</keyword>
<keyword evidence="4" id="KW-1185">Reference proteome</keyword>
<dbReference type="SUPFAM" id="SSF142338">
    <property type="entry name" value="CofD-like"/>
    <property type="match status" value="1"/>
</dbReference>
<organism evidence="3 4">
    <name type="scientific">Peptoclostridium litorale DSM 5388</name>
    <dbReference type="NCBI Taxonomy" id="1121324"/>
    <lineage>
        <taxon>Bacteria</taxon>
        <taxon>Bacillati</taxon>
        <taxon>Bacillota</taxon>
        <taxon>Clostridia</taxon>
        <taxon>Peptostreptococcales</taxon>
        <taxon>Peptoclostridiaceae</taxon>
        <taxon>Peptoclostridium</taxon>
    </lineage>
</organism>
<proteinExistence type="inferred from homology"/>
<dbReference type="InterPro" id="IPR002882">
    <property type="entry name" value="CofD"/>
</dbReference>
<dbReference type="GO" id="GO:0043743">
    <property type="term" value="F:LPPG:FO 2-phospho-L-lactate transferase activity"/>
    <property type="evidence" value="ECO:0007669"/>
    <property type="project" value="InterPro"/>
</dbReference>
<dbReference type="AlphaFoldDB" id="A0A069RDP2"/>
<dbReference type="Pfam" id="PF01933">
    <property type="entry name" value="CofD"/>
    <property type="match status" value="1"/>
</dbReference>
<sequence length="329" mass="35855">MQLLKDVNVLVIGGGTGQSIFLRGLKNFSDDITAVVAVTDDGGGSGKLRRDMHMLPPGDIRNCIIALADIEPEMEKVMQYRFKEGDLKGQSFGNLFIAAMNDVYGSFEKAVSQISQILAVKGRVLPVSCSHIDICAVLQNGDRICGESAIPVESIKRGSPIERIDLEPPGAPPLEEVLKAIEKADIIVIGPGSLYTSIIPNILIQGVKEAIESSDARKVYVCNIMTQPGETDGFDVIEHVAALEKHSGKRIFDYVIVNDGQIPQNILKEYGNDGAIQVKIDIKQIAELKRKGIGVILDDFVEIKNGYIRHDAYKLAEKITGLADYPRKA</sequence>
<dbReference type="HAMAP" id="MF_00973">
    <property type="entry name" value="Gluconeogen_factor"/>
    <property type="match status" value="1"/>
</dbReference>
<dbReference type="CDD" id="cd07187">
    <property type="entry name" value="YvcK_like"/>
    <property type="match status" value="1"/>
</dbReference>
<dbReference type="OrthoDB" id="9783842at2"/>
<dbReference type="Proteomes" id="UP000027946">
    <property type="component" value="Unassembled WGS sequence"/>
</dbReference>
<protein>
    <recommendedName>
        <fullName evidence="2">Putative gluconeogenesis factor</fullName>
    </recommendedName>
</protein>
<comment type="caution">
    <text evidence="3">The sequence shown here is derived from an EMBL/GenBank/DDBJ whole genome shotgun (WGS) entry which is preliminary data.</text>
</comment>
<reference evidence="3 4" key="1">
    <citation type="submission" date="2014-03" db="EMBL/GenBank/DDBJ databases">
        <title>Genome sequence of Clostridium litorale W6, DSM 5388.</title>
        <authorList>
            <person name="Poehlein A."/>
            <person name="Jagirdar A."/>
            <person name="Khonsari B."/>
            <person name="Chibani C.M."/>
            <person name="Gutierrez Gutierrez D.A."/>
            <person name="Davydova E."/>
            <person name="Alghaithi H.S."/>
            <person name="Nair K.P."/>
            <person name="Dhamotharan K."/>
            <person name="Chandran L."/>
            <person name="G W."/>
            <person name="Daniel R."/>
        </authorList>
    </citation>
    <scope>NUCLEOTIDE SEQUENCE [LARGE SCALE GENOMIC DNA]</scope>
    <source>
        <strain evidence="3 4">W6</strain>
    </source>
</reference>
<evidence type="ECO:0000256" key="1">
    <source>
        <dbReference type="ARBA" id="ARBA00022490"/>
    </source>
</evidence>
<gene>
    <name evidence="3" type="ORF">CLIT_13c02000</name>
</gene>
<dbReference type="InterPro" id="IPR010119">
    <property type="entry name" value="Gluconeogen_factor"/>
</dbReference>
<comment type="subcellular location">
    <subcellularLocation>
        <location evidence="2">Cytoplasm</location>
    </subcellularLocation>
</comment>
<evidence type="ECO:0000256" key="2">
    <source>
        <dbReference type="HAMAP-Rule" id="MF_00973"/>
    </source>
</evidence>
<dbReference type="RefSeq" id="WP_143182417.1">
    <property type="nucleotide sequence ID" value="NZ_FSRH01000005.1"/>
</dbReference>